<keyword evidence="5 9" id="KW-0805">Transcription regulation</keyword>
<comment type="subcellular location">
    <subcellularLocation>
        <location evidence="2 9">Nucleus</location>
    </subcellularLocation>
</comment>
<dbReference type="Gene3D" id="3.30.70.2610">
    <property type="match status" value="1"/>
</dbReference>
<dbReference type="GO" id="GO:0000439">
    <property type="term" value="C:transcription factor TFIIH core complex"/>
    <property type="evidence" value="ECO:0007669"/>
    <property type="project" value="InterPro"/>
</dbReference>
<evidence type="ECO:0000256" key="7">
    <source>
        <dbReference type="ARBA" id="ARBA00023204"/>
    </source>
</evidence>
<proteinExistence type="inferred from homology"/>
<dbReference type="GO" id="GO:0005675">
    <property type="term" value="C:transcription factor TFIIH holo complex"/>
    <property type="evidence" value="ECO:0007669"/>
    <property type="project" value="TreeGrafter"/>
</dbReference>
<comment type="function">
    <text evidence="9">Component of the general transcription and DNA repair factor IIH (TFIIH) core complex which is involved in general and transcription-coupled nucleotide excision repair (NER) of damaged DNA.</text>
</comment>
<dbReference type="NCBIfam" id="TIGR00625">
    <property type="entry name" value="tfb2"/>
    <property type="match status" value="1"/>
</dbReference>
<dbReference type="PANTHER" id="PTHR13152">
    <property type="entry name" value="TFIIH, POLYPEPTIDE 4"/>
    <property type="match status" value="1"/>
</dbReference>
<feature type="domain" description="Transcription factor Tfb2 C-terminal" evidence="11">
    <location>
        <begin position="421"/>
        <end position="481"/>
    </location>
</feature>
<protein>
    <recommendedName>
        <fullName evidence="9">RNA polymerase II transcription factor B subunit 2</fullName>
    </recommendedName>
</protein>
<dbReference type="PANTHER" id="PTHR13152:SF0">
    <property type="entry name" value="GENERAL TRANSCRIPTION FACTOR IIH SUBUNIT 4"/>
    <property type="match status" value="1"/>
</dbReference>
<reference evidence="12" key="1">
    <citation type="submission" date="2014-07" db="EMBL/GenBank/DDBJ databases">
        <title>Draft genome sequence of the yeast Pseudozyma antarctica JCM 10317 known as a producer of lipase B which used in a wide range of industrial applications.</title>
        <authorList>
            <person name="Morita T."/>
            <person name="Saika A."/>
            <person name="Koike H."/>
        </authorList>
    </citation>
    <scope>NUCLEOTIDE SEQUENCE</scope>
    <source>
        <strain evidence="12">JCM 10317</strain>
    </source>
</reference>
<comment type="function">
    <text evidence="1">Component of the general transcription and DNA repair factor IIH (TFIIH) core complex, which is involved in general and transcription-coupled nucleotide excision repair (NER) of damaged DNA and, when complexed to TFIIK, in RNA transcription by RNA polymerase II. In NER, TFIIH acts by opening DNA around the lesion to allow the excision of the damaged oligonucleotide and its replacement by a new DNA fragment. In transcription, TFIIH has an essential role in transcription initiation. When the pre-initiation complex (PIC) has been established, TFIIH is required for promoter opening and promoter escape. Phosphorylation of the C-terminal tail (CTD) of the largest subunit of RNA polymerase II by the kinase module TFIIK controls the initiation of transcription.</text>
</comment>
<comment type="similarity">
    <text evidence="3 9">Belongs to the TFB2 family.</text>
</comment>
<evidence type="ECO:0000256" key="10">
    <source>
        <dbReference type="SAM" id="MobiDB-lite"/>
    </source>
</evidence>
<organism evidence="12">
    <name type="scientific">Pseudozyma antarctica</name>
    <name type="common">Yeast</name>
    <name type="synonym">Candida antarctica</name>
    <dbReference type="NCBI Taxonomy" id="84753"/>
    <lineage>
        <taxon>Eukaryota</taxon>
        <taxon>Fungi</taxon>
        <taxon>Dikarya</taxon>
        <taxon>Basidiomycota</taxon>
        <taxon>Ustilaginomycotina</taxon>
        <taxon>Ustilaginomycetes</taxon>
        <taxon>Ustilaginales</taxon>
        <taxon>Ustilaginaceae</taxon>
        <taxon>Moesziomyces</taxon>
    </lineage>
</organism>
<dbReference type="InterPro" id="IPR040662">
    <property type="entry name" value="Tfb2_C"/>
</dbReference>
<dbReference type="Pfam" id="PF03849">
    <property type="entry name" value="Tfb2"/>
    <property type="match status" value="1"/>
</dbReference>
<dbReference type="AlphaFoldDB" id="A0A081CM54"/>
<gene>
    <name evidence="12" type="ORF">PAN0_021d5979</name>
</gene>
<sequence>MAASQRHTPGPGQSVTSTGKGGNNHAISIAEHSRAAGIGAETIDDFLDRQPRSVLIRLYEKPASCLAIFRLLPMLARQIIMHMLFLHAPLAADDFLAWLRKDARNEFDVAVAKLARLSIVQLKPASAKQMLLLNAVYTEGMRRALTGGGSHRSFGVPCDTEDKNAVDIAFLDDYARTKWETILHYMVGSDKSSTPREPVLYLLRRSNLMQSRSSAAASASLNITSRGFQFLLEDVNTQLWHLLLQYLDMAEERNMDLVEVLAFLFMLGSLELGRDYSTEELPETQLHMLEDFRDYGLVYQRKASSRRFYPTRLATTLTSSAAAPLLSTNGSEPEERGYIILETNYRLYAYTSNPLRVAVLSLFVTIKARFPNLVVGSITRDSVKSALANGITAEQIITYLTHHAHLQMHRNDPLLPVTVSDQIRLWEREKNRVQQNLGSLFTDFTSQSDFAEVRNYASQLGVLVWHDEPKRRLFVDEAGNEPAIEARLAESGASDVDEEIASLEEVEASGAGVATIRSCKRIPAYESRLNPYATLCPIIHQAMNGNTSVSAKSLPLDEHKDRLAPESVLPWTSIALELESVKLQVDACLANNKLIVWPSRPCHLPDVYNEATTSQWLAMHYSDPAITILNAIAKQLRPRISTCRSYLAGMATRNPSSPHD</sequence>
<keyword evidence="7 9" id="KW-0234">DNA repair</keyword>
<feature type="compositionally biased region" description="Polar residues" evidence="10">
    <location>
        <begin position="1"/>
        <end position="18"/>
    </location>
</feature>
<dbReference type="GeneID" id="26306843"/>
<accession>A0A081CM54</accession>
<feature type="region of interest" description="Disordered" evidence="10">
    <location>
        <begin position="1"/>
        <end position="24"/>
    </location>
</feature>
<keyword evidence="8 9" id="KW-0539">Nucleus</keyword>
<dbReference type="Pfam" id="PF18307">
    <property type="entry name" value="Tfb2_C"/>
    <property type="match status" value="1"/>
</dbReference>
<dbReference type="RefSeq" id="XP_014653962.1">
    <property type="nucleotide sequence ID" value="XM_014798476.1"/>
</dbReference>
<dbReference type="GO" id="GO:0003690">
    <property type="term" value="F:double-stranded DNA binding"/>
    <property type="evidence" value="ECO:0007669"/>
    <property type="project" value="TreeGrafter"/>
</dbReference>
<dbReference type="GO" id="GO:0006289">
    <property type="term" value="P:nucleotide-excision repair"/>
    <property type="evidence" value="ECO:0007669"/>
    <property type="project" value="InterPro"/>
</dbReference>
<evidence type="ECO:0000256" key="3">
    <source>
        <dbReference type="ARBA" id="ARBA00007132"/>
    </source>
</evidence>
<keyword evidence="4 9" id="KW-0227">DNA damage</keyword>
<evidence type="ECO:0000313" key="12">
    <source>
        <dbReference type="EMBL" id="GAK67750.1"/>
    </source>
</evidence>
<dbReference type="HOGENOM" id="CLU_027280_3_0_1"/>
<evidence type="ECO:0000256" key="6">
    <source>
        <dbReference type="ARBA" id="ARBA00023163"/>
    </source>
</evidence>
<evidence type="ECO:0000256" key="4">
    <source>
        <dbReference type="ARBA" id="ARBA00022763"/>
    </source>
</evidence>
<evidence type="ECO:0000256" key="1">
    <source>
        <dbReference type="ARBA" id="ARBA00002817"/>
    </source>
</evidence>
<keyword evidence="6 9" id="KW-0804">Transcription</keyword>
<evidence type="ECO:0000313" key="13">
    <source>
        <dbReference type="Proteomes" id="UP000053758"/>
    </source>
</evidence>
<dbReference type="GO" id="GO:0001671">
    <property type="term" value="F:ATPase activator activity"/>
    <property type="evidence" value="ECO:0007669"/>
    <property type="project" value="InterPro"/>
</dbReference>
<keyword evidence="13" id="KW-1185">Reference proteome</keyword>
<dbReference type="EMBL" id="DF830088">
    <property type="protein sequence ID" value="GAK67750.1"/>
    <property type="molecule type" value="Genomic_DNA"/>
</dbReference>
<dbReference type="Proteomes" id="UP000053758">
    <property type="component" value="Unassembled WGS sequence"/>
</dbReference>
<evidence type="ECO:0000256" key="5">
    <source>
        <dbReference type="ARBA" id="ARBA00023015"/>
    </source>
</evidence>
<evidence type="ECO:0000259" key="11">
    <source>
        <dbReference type="Pfam" id="PF18307"/>
    </source>
</evidence>
<name>A0A081CM54_PSEA2</name>
<evidence type="ECO:0000256" key="9">
    <source>
        <dbReference type="RuleBase" id="RU364024"/>
    </source>
</evidence>
<evidence type="ECO:0000256" key="2">
    <source>
        <dbReference type="ARBA" id="ARBA00004123"/>
    </source>
</evidence>
<evidence type="ECO:0000256" key="8">
    <source>
        <dbReference type="ARBA" id="ARBA00023242"/>
    </source>
</evidence>
<dbReference type="InterPro" id="IPR004598">
    <property type="entry name" value="TFIIH_p52/Tfb2"/>
</dbReference>